<evidence type="ECO:0000313" key="1">
    <source>
        <dbReference type="Proteomes" id="UP000036681"/>
    </source>
</evidence>
<proteinExistence type="predicted"/>
<name>A0A0M3INU2_ASCLU</name>
<dbReference type="AlphaFoldDB" id="A0A0M3INU2"/>
<keyword evidence="1" id="KW-1185">Reference proteome</keyword>
<accession>A0A0M3INU2</accession>
<protein>
    <submittedName>
        <fullName evidence="2">Uncharacterized protein</fullName>
    </submittedName>
</protein>
<dbReference type="Proteomes" id="UP000036681">
    <property type="component" value="Unplaced"/>
</dbReference>
<sequence>MRRSKNFCLFYEWHIGHFIGFMYQHKASTKLRCNDVCLQENKGAR</sequence>
<evidence type="ECO:0000313" key="2">
    <source>
        <dbReference type="WBParaSite" id="ALUE_0002042001-mRNA-1"/>
    </source>
</evidence>
<dbReference type="WBParaSite" id="ALUE_0002042001-mRNA-1">
    <property type="protein sequence ID" value="ALUE_0002042001-mRNA-1"/>
    <property type="gene ID" value="ALUE_0002042001"/>
</dbReference>
<reference evidence="2" key="1">
    <citation type="submission" date="2017-02" db="UniProtKB">
        <authorList>
            <consortium name="WormBaseParasite"/>
        </authorList>
    </citation>
    <scope>IDENTIFICATION</scope>
</reference>
<organism evidence="1 2">
    <name type="scientific">Ascaris lumbricoides</name>
    <name type="common">Giant roundworm</name>
    <dbReference type="NCBI Taxonomy" id="6252"/>
    <lineage>
        <taxon>Eukaryota</taxon>
        <taxon>Metazoa</taxon>
        <taxon>Ecdysozoa</taxon>
        <taxon>Nematoda</taxon>
        <taxon>Chromadorea</taxon>
        <taxon>Rhabditida</taxon>
        <taxon>Spirurina</taxon>
        <taxon>Ascaridomorpha</taxon>
        <taxon>Ascaridoidea</taxon>
        <taxon>Ascarididae</taxon>
        <taxon>Ascaris</taxon>
    </lineage>
</organism>